<feature type="transmembrane region" description="Helical" evidence="7">
    <location>
        <begin position="7"/>
        <end position="29"/>
    </location>
</feature>
<dbReference type="InterPro" id="IPR000515">
    <property type="entry name" value="MetI-like"/>
</dbReference>
<keyword evidence="4 7" id="KW-0812">Transmembrane</keyword>
<dbReference type="RefSeq" id="WP_069112696.1">
    <property type="nucleotide sequence ID" value="NZ_FNUC01000003.1"/>
</dbReference>
<evidence type="ECO:0000313" key="9">
    <source>
        <dbReference type="EMBL" id="SEE70934.1"/>
    </source>
</evidence>
<organism evidence="9 10">
    <name type="scientific">Jiangella alba</name>
    <dbReference type="NCBI Taxonomy" id="561176"/>
    <lineage>
        <taxon>Bacteria</taxon>
        <taxon>Bacillati</taxon>
        <taxon>Actinomycetota</taxon>
        <taxon>Actinomycetes</taxon>
        <taxon>Jiangellales</taxon>
        <taxon>Jiangellaceae</taxon>
        <taxon>Jiangella</taxon>
    </lineage>
</organism>
<comment type="similarity">
    <text evidence="7">Belongs to the binding-protein-dependent transport system permease family.</text>
</comment>
<evidence type="ECO:0000256" key="3">
    <source>
        <dbReference type="ARBA" id="ARBA00022475"/>
    </source>
</evidence>
<protein>
    <submittedName>
        <fullName evidence="9">N-acetylglucosamine ABC transporter membrane protein /chitobiose ABC transporter membrane protein</fullName>
    </submittedName>
</protein>
<keyword evidence="6 7" id="KW-0472">Membrane</keyword>
<dbReference type="InterPro" id="IPR051393">
    <property type="entry name" value="ABC_transporter_permease"/>
</dbReference>
<dbReference type="Gene3D" id="1.10.3720.10">
    <property type="entry name" value="MetI-like"/>
    <property type="match status" value="1"/>
</dbReference>
<dbReference type="PANTHER" id="PTHR30193:SF41">
    <property type="entry name" value="DIACETYLCHITOBIOSE UPTAKE SYSTEM PERMEASE PROTEIN NGCF"/>
    <property type="match status" value="1"/>
</dbReference>
<comment type="subcellular location">
    <subcellularLocation>
        <location evidence="1 7">Cell membrane</location>
        <topology evidence="1 7">Multi-pass membrane protein</topology>
    </subcellularLocation>
</comment>
<sequence length="305" mass="33291">MRAGSLRFVVTALAIPILLYGVLVISPYAQSFYISLTDWNGLSPERTFVGLDNYTRLVKDDVFWISVWHNVIAVLVIPAVTLALGLFFATMIHVGRYRARGGGRGVRGAAVYRIVYFFPHLLSIAVVGVLFSTVYDPTDSGLLNGALGLVGIEPVNWLGDRGTAYPAMLAVIIWLSVGFYVILFTSAMSSIPADIYEAARLDGTTRWQTFWRMTLPLIWDTVQVAGIYLGIHALDMFAIVNVMSAAGGSGGPDNATQVLGNYLYITAFQNSEFGYATAIGVALLLLTLAFAAASLRLTRRERVEF</sequence>
<reference evidence="10" key="1">
    <citation type="submission" date="2016-10" db="EMBL/GenBank/DDBJ databases">
        <authorList>
            <person name="Varghese N."/>
            <person name="Submissions S."/>
        </authorList>
    </citation>
    <scope>NUCLEOTIDE SEQUENCE [LARGE SCALE GENOMIC DNA]</scope>
    <source>
        <strain evidence="10">DSM 45237</strain>
    </source>
</reference>
<proteinExistence type="inferred from homology"/>
<feature type="transmembrane region" description="Helical" evidence="7">
    <location>
        <begin position="273"/>
        <end position="295"/>
    </location>
</feature>
<gene>
    <name evidence="9" type="ORF">SAMN04488561_2363</name>
</gene>
<dbReference type="SUPFAM" id="SSF161098">
    <property type="entry name" value="MetI-like"/>
    <property type="match status" value="1"/>
</dbReference>
<dbReference type="CDD" id="cd06261">
    <property type="entry name" value="TM_PBP2"/>
    <property type="match status" value="1"/>
</dbReference>
<evidence type="ECO:0000256" key="2">
    <source>
        <dbReference type="ARBA" id="ARBA00022448"/>
    </source>
</evidence>
<dbReference type="InterPro" id="IPR035906">
    <property type="entry name" value="MetI-like_sf"/>
</dbReference>
<keyword evidence="3" id="KW-1003">Cell membrane</keyword>
<dbReference type="AlphaFoldDB" id="A0A1H5L1S3"/>
<feature type="transmembrane region" description="Helical" evidence="7">
    <location>
        <begin position="110"/>
        <end position="135"/>
    </location>
</feature>
<dbReference type="STRING" id="561176.SAMN04488561_2363"/>
<evidence type="ECO:0000259" key="8">
    <source>
        <dbReference type="PROSITE" id="PS50928"/>
    </source>
</evidence>
<dbReference type="GO" id="GO:0005886">
    <property type="term" value="C:plasma membrane"/>
    <property type="evidence" value="ECO:0007669"/>
    <property type="project" value="UniProtKB-SubCell"/>
</dbReference>
<dbReference type="PANTHER" id="PTHR30193">
    <property type="entry name" value="ABC TRANSPORTER PERMEASE PROTEIN"/>
    <property type="match status" value="1"/>
</dbReference>
<keyword evidence="10" id="KW-1185">Reference proteome</keyword>
<feature type="transmembrane region" description="Helical" evidence="7">
    <location>
        <begin position="67"/>
        <end position="89"/>
    </location>
</feature>
<dbReference type="PROSITE" id="PS50928">
    <property type="entry name" value="ABC_TM1"/>
    <property type="match status" value="1"/>
</dbReference>
<dbReference type="GO" id="GO:0055085">
    <property type="term" value="P:transmembrane transport"/>
    <property type="evidence" value="ECO:0007669"/>
    <property type="project" value="InterPro"/>
</dbReference>
<name>A0A1H5L1S3_9ACTN</name>
<keyword evidence="5 7" id="KW-1133">Transmembrane helix</keyword>
<evidence type="ECO:0000256" key="5">
    <source>
        <dbReference type="ARBA" id="ARBA00022989"/>
    </source>
</evidence>
<dbReference type="EMBL" id="FNUC01000003">
    <property type="protein sequence ID" value="SEE70934.1"/>
    <property type="molecule type" value="Genomic_DNA"/>
</dbReference>
<dbReference type="Pfam" id="PF00528">
    <property type="entry name" value="BPD_transp_1"/>
    <property type="match status" value="1"/>
</dbReference>
<evidence type="ECO:0000256" key="7">
    <source>
        <dbReference type="RuleBase" id="RU363032"/>
    </source>
</evidence>
<dbReference type="OrthoDB" id="9782326at2"/>
<evidence type="ECO:0000313" key="10">
    <source>
        <dbReference type="Proteomes" id="UP000181980"/>
    </source>
</evidence>
<evidence type="ECO:0000256" key="6">
    <source>
        <dbReference type="ARBA" id="ARBA00023136"/>
    </source>
</evidence>
<evidence type="ECO:0000256" key="4">
    <source>
        <dbReference type="ARBA" id="ARBA00022692"/>
    </source>
</evidence>
<keyword evidence="2 7" id="KW-0813">Transport</keyword>
<feature type="transmembrane region" description="Helical" evidence="7">
    <location>
        <begin position="164"/>
        <end position="188"/>
    </location>
</feature>
<accession>A0A1H5L1S3</accession>
<evidence type="ECO:0000256" key="1">
    <source>
        <dbReference type="ARBA" id="ARBA00004651"/>
    </source>
</evidence>
<dbReference type="Proteomes" id="UP000181980">
    <property type="component" value="Unassembled WGS sequence"/>
</dbReference>
<feature type="domain" description="ABC transmembrane type-1" evidence="8">
    <location>
        <begin position="67"/>
        <end position="294"/>
    </location>
</feature>